<feature type="region of interest" description="Disordered" evidence="1">
    <location>
        <begin position="1"/>
        <end position="36"/>
    </location>
</feature>
<accession>A0A922EH17</accession>
<comment type="caution">
    <text evidence="2">The sequence shown here is derived from an EMBL/GenBank/DDBJ whole genome shotgun (WGS) entry which is preliminary data.</text>
</comment>
<evidence type="ECO:0000256" key="1">
    <source>
        <dbReference type="SAM" id="MobiDB-lite"/>
    </source>
</evidence>
<feature type="compositionally biased region" description="Low complexity" evidence="1">
    <location>
        <begin position="19"/>
        <end position="34"/>
    </location>
</feature>
<organism evidence="2 3">
    <name type="scientific">Carya illinoinensis</name>
    <name type="common">Pecan</name>
    <dbReference type="NCBI Taxonomy" id="32201"/>
    <lineage>
        <taxon>Eukaryota</taxon>
        <taxon>Viridiplantae</taxon>
        <taxon>Streptophyta</taxon>
        <taxon>Embryophyta</taxon>
        <taxon>Tracheophyta</taxon>
        <taxon>Spermatophyta</taxon>
        <taxon>Magnoliopsida</taxon>
        <taxon>eudicotyledons</taxon>
        <taxon>Gunneridae</taxon>
        <taxon>Pentapetalae</taxon>
        <taxon>rosids</taxon>
        <taxon>fabids</taxon>
        <taxon>Fagales</taxon>
        <taxon>Juglandaceae</taxon>
        <taxon>Carya</taxon>
    </lineage>
</organism>
<gene>
    <name evidence="2" type="ORF">I3842_07G089500</name>
</gene>
<dbReference type="AlphaFoldDB" id="A0A922EH17"/>
<evidence type="ECO:0000313" key="3">
    <source>
        <dbReference type="Proteomes" id="UP000811246"/>
    </source>
</evidence>
<reference evidence="2" key="1">
    <citation type="submission" date="2021-01" db="EMBL/GenBank/DDBJ databases">
        <authorList>
            <person name="Lovell J.T."/>
            <person name="Bentley N."/>
            <person name="Bhattarai G."/>
            <person name="Jenkins J.W."/>
            <person name="Sreedasyam A."/>
            <person name="Alarcon Y."/>
            <person name="Bock C."/>
            <person name="Boston L."/>
            <person name="Carlson J."/>
            <person name="Cervantes K."/>
            <person name="Clermont K."/>
            <person name="Krom N."/>
            <person name="Kubenka K."/>
            <person name="Mamidi S."/>
            <person name="Mattison C."/>
            <person name="Monteros M."/>
            <person name="Pisani C."/>
            <person name="Plott C."/>
            <person name="Rajasekar S."/>
            <person name="Rhein H.S."/>
            <person name="Rohla C."/>
            <person name="Song M."/>
            <person name="Hilaire R.S."/>
            <person name="Shu S."/>
            <person name="Wells L."/>
            <person name="Wang X."/>
            <person name="Webber J."/>
            <person name="Heerema R.J."/>
            <person name="Klein P."/>
            <person name="Conner P."/>
            <person name="Grauke L."/>
            <person name="Grimwood J."/>
            <person name="Schmutz J."/>
            <person name="Randall J.J."/>
        </authorList>
    </citation>
    <scope>NUCLEOTIDE SEQUENCE</scope>
    <source>
        <tissue evidence="2">Leaf</tissue>
    </source>
</reference>
<dbReference type="Proteomes" id="UP000811246">
    <property type="component" value="Chromosome 7"/>
</dbReference>
<sequence>MNGPDRLKTPSRKPPLKPSLPCSLLTSSSTTPSRNASVKHLLHVAAHPHCPVLHVKSDNHLPLSSTAITHMHGNTTTSHCRGSPYFRLLKQSNNSLVLNPFWCHQSRQEDNVASINGAPENAGCATPGPP</sequence>
<proteinExistence type="predicted"/>
<dbReference type="EMBL" id="CM031831">
    <property type="protein sequence ID" value="KAG6703549.1"/>
    <property type="molecule type" value="Genomic_DNA"/>
</dbReference>
<protein>
    <submittedName>
        <fullName evidence="2">Uncharacterized protein</fullName>
    </submittedName>
</protein>
<evidence type="ECO:0000313" key="2">
    <source>
        <dbReference type="EMBL" id="KAG6703549.1"/>
    </source>
</evidence>
<name>A0A922EH17_CARIL</name>